<evidence type="ECO:0000256" key="5">
    <source>
        <dbReference type="ARBA" id="ARBA00093765"/>
    </source>
</evidence>
<dbReference type="Pfam" id="PF05400">
    <property type="entry name" value="FliT"/>
    <property type="match status" value="1"/>
</dbReference>
<proteinExistence type="inferred from homology"/>
<name>F2JT37_CELLD</name>
<dbReference type="KEGG" id="cle:Clole_3573"/>
<keyword evidence="3" id="KW-1005">Bacterial flagellum biogenesis</keyword>
<reference evidence="10 11" key="1">
    <citation type="journal article" date="2011" name="J. Bacteriol.">
        <title>Complete genome sequence of the cellulose-degrading bacterium Cellulosilyticum lentocellum.</title>
        <authorList>
            <consortium name="US DOE Joint Genome Institute"/>
            <person name="Miller D.A."/>
            <person name="Suen G."/>
            <person name="Bruce D."/>
            <person name="Copeland A."/>
            <person name="Cheng J.F."/>
            <person name="Detter C."/>
            <person name="Goodwin L.A."/>
            <person name="Han C.S."/>
            <person name="Hauser L.J."/>
            <person name="Land M.L."/>
            <person name="Lapidus A."/>
            <person name="Lucas S."/>
            <person name="Meincke L."/>
            <person name="Pitluck S."/>
            <person name="Tapia R."/>
            <person name="Teshima H."/>
            <person name="Woyke T."/>
            <person name="Fox B.G."/>
            <person name="Angert E.R."/>
            <person name="Currie C.R."/>
        </authorList>
    </citation>
    <scope>NUCLEOTIDE SEQUENCE [LARGE SCALE GENOMIC DNA]</scope>
    <source>
        <strain evidence="11">ATCC 49066 / DSM 5427 / NCIMB 11756 / RHM5</strain>
    </source>
</reference>
<dbReference type="AlphaFoldDB" id="F2JT37"/>
<comment type="similarity">
    <text evidence="6">Belongs to the bacillales FliT family.</text>
</comment>
<evidence type="ECO:0000313" key="11">
    <source>
        <dbReference type="Proteomes" id="UP000008467"/>
    </source>
</evidence>
<evidence type="ECO:0000256" key="7">
    <source>
        <dbReference type="ARBA" id="ARBA00093797"/>
    </source>
</evidence>
<evidence type="ECO:0000256" key="4">
    <source>
        <dbReference type="ARBA" id="ARBA00023186"/>
    </source>
</evidence>
<feature type="coiled-coil region" evidence="8">
    <location>
        <begin position="25"/>
        <end position="96"/>
    </location>
</feature>
<feature type="region of interest" description="Disordered" evidence="9">
    <location>
        <begin position="97"/>
        <end position="116"/>
    </location>
</feature>
<dbReference type="EMBL" id="CP002582">
    <property type="protein sequence ID" value="ADZ85256.1"/>
    <property type="molecule type" value="Genomic_DNA"/>
</dbReference>
<evidence type="ECO:0000256" key="3">
    <source>
        <dbReference type="ARBA" id="ARBA00022795"/>
    </source>
</evidence>
<organism evidence="10 11">
    <name type="scientific">Cellulosilyticum lentocellum (strain ATCC 49066 / DSM 5427 / NCIMB 11756 / RHM5)</name>
    <name type="common">Clostridium lentocellum</name>
    <dbReference type="NCBI Taxonomy" id="642492"/>
    <lineage>
        <taxon>Bacteria</taxon>
        <taxon>Bacillati</taxon>
        <taxon>Bacillota</taxon>
        <taxon>Clostridia</taxon>
        <taxon>Lachnospirales</taxon>
        <taxon>Cellulosilyticaceae</taxon>
        <taxon>Cellulosilyticum</taxon>
    </lineage>
</organism>
<keyword evidence="4" id="KW-0143">Chaperone</keyword>
<evidence type="ECO:0000256" key="8">
    <source>
        <dbReference type="SAM" id="Coils"/>
    </source>
</evidence>
<dbReference type="STRING" id="642492.Clole_3573"/>
<protein>
    <recommendedName>
        <fullName evidence="7">Flagellar protein FliT</fullName>
    </recommendedName>
</protein>
<comment type="function">
    <text evidence="5">May act as an export chaperone for the filament capping protein FliD.</text>
</comment>
<dbReference type="Proteomes" id="UP000008467">
    <property type="component" value="Chromosome"/>
</dbReference>
<evidence type="ECO:0000256" key="2">
    <source>
        <dbReference type="ARBA" id="ARBA00022490"/>
    </source>
</evidence>
<dbReference type="HOGENOM" id="CLU_2092418_0_0_9"/>
<evidence type="ECO:0000256" key="1">
    <source>
        <dbReference type="ARBA" id="ARBA00004514"/>
    </source>
</evidence>
<keyword evidence="11" id="KW-1185">Reference proteome</keyword>
<accession>F2JT37</accession>
<gene>
    <name evidence="10" type="ordered locus">Clole_3573</name>
</gene>
<evidence type="ECO:0000256" key="6">
    <source>
        <dbReference type="ARBA" id="ARBA00093785"/>
    </source>
</evidence>
<keyword evidence="2" id="KW-0963">Cytoplasm</keyword>
<comment type="subcellular location">
    <subcellularLocation>
        <location evidence="1">Cytoplasm</location>
        <location evidence="1">Cytosol</location>
    </subcellularLocation>
</comment>
<evidence type="ECO:0000256" key="9">
    <source>
        <dbReference type="SAM" id="MobiDB-lite"/>
    </source>
</evidence>
<sequence length="116" mass="14234">MRRELLEKLLELTKRQEQSIMQSEIDEVINLLEEKQRVMDEIDELNKREHKELSDEEKAILASIQELDEKNRKQFNLELENTKEELRKMRQFKQRDDYYTNPYSQTQEEGLFIDKK</sequence>
<dbReference type="InterPro" id="IPR008622">
    <property type="entry name" value="FliT"/>
</dbReference>
<keyword evidence="8" id="KW-0175">Coiled coil</keyword>
<evidence type="ECO:0000313" key="10">
    <source>
        <dbReference type="EMBL" id="ADZ85256.1"/>
    </source>
</evidence>